<accession>A0AAW8DNE6</accession>
<evidence type="ECO:0000313" key="3">
    <source>
        <dbReference type="Proteomes" id="UP001230951"/>
    </source>
</evidence>
<evidence type="ECO:0000313" key="4">
    <source>
        <dbReference type="Proteomes" id="UP001242995"/>
    </source>
</evidence>
<dbReference type="EMBL" id="JAUSTF010000027">
    <property type="protein sequence ID" value="MDQ0183425.1"/>
    <property type="molecule type" value="Genomic_DNA"/>
</dbReference>
<protein>
    <submittedName>
        <fullName evidence="1">Enamine deaminase RidA (YjgF/YER057c/UK114 family)</fullName>
    </submittedName>
</protein>
<organism evidence="1 4">
    <name type="scientific">Arthrobacter bambusae</name>
    <dbReference type="NCBI Taxonomy" id="1338426"/>
    <lineage>
        <taxon>Bacteria</taxon>
        <taxon>Bacillati</taxon>
        <taxon>Actinomycetota</taxon>
        <taxon>Actinomycetes</taxon>
        <taxon>Micrococcales</taxon>
        <taxon>Micrococcaceae</taxon>
        <taxon>Arthrobacter</taxon>
    </lineage>
</organism>
<dbReference type="Pfam" id="PF01042">
    <property type="entry name" value="Ribonuc_L-PSP"/>
    <property type="match status" value="1"/>
</dbReference>
<evidence type="ECO:0000313" key="1">
    <source>
        <dbReference type="EMBL" id="MDP9907893.1"/>
    </source>
</evidence>
<name>A0AAW8DNE6_9MICC</name>
<dbReference type="PANTHER" id="PTHR43857:SF1">
    <property type="entry name" value="YJGH FAMILY PROTEIN"/>
    <property type="match status" value="1"/>
</dbReference>
<dbReference type="Proteomes" id="UP001242995">
    <property type="component" value="Unassembled WGS sequence"/>
</dbReference>
<dbReference type="AlphaFoldDB" id="A0AAW8DNE6"/>
<sequence length="138" mass="15225">MTVERRNPKGLYVRRLPSVDGPIYSQVTSTVGTRSIHVAGTLPFDEKQQLVGEGDVGVQTRCILEHIRRSLEEFGATPADVVRTKTYVIDMASYLEQGLPEWVKFFGGEPPTSTTVGVTELADNRALVEIEAYAEIAE</sequence>
<reference evidence="1 3" key="1">
    <citation type="submission" date="2023-07" db="EMBL/GenBank/DDBJ databases">
        <title>Sorghum-associated microbial communities from plants grown in Nebraska, USA.</title>
        <authorList>
            <person name="Schachtman D."/>
        </authorList>
    </citation>
    <scope>NUCLEOTIDE SEQUENCE</scope>
    <source>
        <strain evidence="1">DS1006</strain>
        <strain evidence="2 3">DS1016</strain>
    </source>
</reference>
<dbReference type="EMBL" id="JAUSRG010000032">
    <property type="protein sequence ID" value="MDP9907893.1"/>
    <property type="molecule type" value="Genomic_DNA"/>
</dbReference>
<evidence type="ECO:0000313" key="2">
    <source>
        <dbReference type="EMBL" id="MDQ0183425.1"/>
    </source>
</evidence>
<dbReference type="SUPFAM" id="SSF55298">
    <property type="entry name" value="YjgF-like"/>
    <property type="match status" value="1"/>
</dbReference>
<dbReference type="Gene3D" id="3.30.1330.40">
    <property type="entry name" value="RutC-like"/>
    <property type="match status" value="1"/>
</dbReference>
<proteinExistence type="predicted"/>
<dbReference type="PANTHER" id="PTHR43857">
    <property type="entry name" value="BLR7761 PROTEIN"/>
    <property type="match status" value="1"/>
</dbReference>
<dbReference type="Proteomes" id="UP001230951">
    <property type="component" value="Unassembled WGS sequence"/>
</dbReference>
<gene>
    <name evidence="1" type="ORF">J2S90_004888</name>
    <name evidence="2" type="ORF">J2S93_004887</name>
</gene>
<dbReference type="RefSeq" id="WP_284988989.1">
    <property type="nucleotide sequence ID" value="NZ_JAUSRG010000032.1"/>
</dbReference>
<dbReference type="CDD" id="cd00448">
    <property type="entry name" value="YjgF_YER057c_UK114_family"/>
    <property type="match status" value="1"/>
</dbReference>
<comment type="caution">
    <text evidence="1">The sequence shown here is derived from an EMBL/GenBank/DDBJ whole genome shotgun (WGS) entry which is preliminary data.</text>
</comment>
<keyword evidence="3" id="KW-1185">Reference proteome</keyword>
<dbReference type="InterPro" id="IPR035959">
    <property type="entry name" value="RutC-like_sf"/>
</dbReference>
<dbReference type="InterPro" id="IPR006175">
    <property type="entry name" value="YjgF/YER057c/UK114"/>
</dbReference>